<accession>A0AAP9S9P3</accession>
<dbReference type="EMBL" id="CP050964">
    <property type="protein sequence ID" value="QIX93927.1"/>
    <property type="molecule type" value="Genomic_DNA"/>
</dbReference>
<evidence type="ECO:0000313" key="3">
    <source>
        <dbReference type="Proteomes" id="UP000501069"/>
    </source>
</evidence>
<dbReference type="Proteomes" id="UP000501069">
    <property type="component" value="Chromosome"/>
</dbReference>
<dbReference type="AlphaFoldDB" id="A0AAP9S9P3"/>
<evidence type="ECO:0000313" key="2">
    <source>
        <dbReference type="EMBL" id="QIX93927.1"/>
    </source>
</evidence>
<organism evidence="2 3">
    <name type="scientific">Enterocloster clostridioformis</name>
    <dbReference type="NCBI Taxonomy" id="1531"/>
    <lineage>
        <taxon>Bacteria</taxon>
        <taxon>Bacillati</taxon>
        <taxon>Bacillota</taxon>
        <taxon>Clostridia</taxon>
        <taxon>Lachnospirales</taxon>
        <taxon>Lachnospiraceae</taxon>
        <taxon>Enterocloster</taxon>
    </lineage>
</organism>
<dbReference type="RefSeq" id="WP_003523638.1">
    <property type="nucleotide sequence ID" value="NZ_CABKQO010000001.1"/>
</dbReference>
<sequence length="107" mass="12477">MRKVTFKIDDLAWMKRHYNLTEGQTKDIFSDQKAFKVLYTLIGEGTNVDKYELTDYDGNKLRMDELNGYERGVVLNDCYAYFTGGKYHSDTKEPCGVIKIVEDTDER</sequence>
<evidence type="ECO:0000313" key="1">
    <source>
        <dbReference type="EMBL" id="QIX89122.1"/>
    </source>
</evidence>
<gene>
    <name evidence="1" type="ORF">FOC47_00090</name>
    <name evidence="2" type="ORF">FOC47_27340</name>
</gene>
<proteinExistence type="predicted"/>
<dbReference type="EMBL" id="CP050964">
    <property type="protein sequence ID" value="QIX89122.1"/>
    <property type="molecule type" value="Genomic_DNA"/>
</dbReference>
<reference evidence="2 3" key="1">
    <citation type="submission" date="2019-11" db="EMBL/GenBank/DDBJ databases">
        <title>FDA dAtabase for Regulatory Grade micrObial Sequences (FDA-ARGOS): Supporting development and validation of Infectious Disease Dx tests.</title>
        <authorList>
            <person name="Turner S."/>
            <person name="Byrd R."/>
            <person name="Tallon L."/>
            <person name="Sadzewicz L."/>
            <person name="Vavikolanu K."/>
            <person name="Mehta A."/>
            <person name="Aluvathingal J."/>
            <person name="Nadendla S."/>
            <person name="Myers T."/>
            <person name="Yan Y."/>
            <person name="Sichtig H."/>
        </authorList>
    </citation>
    <scope>NUCLEOTIDE SEQUENCE [LARGE SCALE GENOMIC DNA]</scope>
    <source>
        <strain evidence="2 3">FDAARGOS_739</strain>
    </source>
</reference>
<protein>
    <submittedName>
        <fullName evidence="2">Uncharacterized protein</fullName>
    </submittedName>
</protein>
<dbReference type="GeneID" id="57964922"/>
<name>A0AAP9S9P3_9FIRM</name>